<accession>A0A9D1GI86</accession>
<dbReference type="AlphaFoldDB" id="A0A9D1GI86"/>
<organism evidence="1 2">
    <name type="scientific">Candidatus Caccovicinus merdipullorum</name>
    <dbReference type="NCBI Taxonomy" id="2840724"/>
    <lineage>
        <taxon>Bacteria</taxon>
        <taxon>Bacillati</taxon>
        <taxon>Bacillota</taxon>
        <taxon>Clostridia</taxon>
        <taxon>Eubacteriales</taxon>
        <taxon>Candidatus Caccovicinus</taxon>
    </lineage>
</organism>
<dbReference type="Proteomes" id="UP000886860">
    <property type="component" value="Unassembled WGS sequence"/>
</dbReference>
<protein>
    <submittedName>
        <fullName evidence="1">Uncharacterized protein</fullName>
    </submittedName>
</protein>
<dbReference type="EMBL" id="DVKS01000061">
    <property type="protein sequence ID" value="HIT41206.1"/>
    <property type="molecule type" value="Genomic_DNA"/>
</dbReference>
<evidence type="ECO:0000313" key="2">
    <source>
        <dbReference type="Proteomes" id="UP000886860"/>
    </source>
</evidence>
<sequence length="46" mass="5291">MFIEDACTNYVIGEISFEDWQNTLQEWKDKGAAKVAEEFAEQYNAG</sequence>
<reference evidence="1" key="1">
    <citation type="submission" date="2020-10" db="EMBL/GenBank/DDBJ databases">
        <authorList>
            <person name="Gilroy R."/>
        </authorList>
    </citation>
    <scope>NUCLEOTIDE SEQUENCE</scope>
    <source>
        <strain evidence="1">CHK123-3438</strain>
    </source>
</reference>
<name>A0A9D1GI86_9FIRM</name>
<comment type="caution">
    <text evidence="1">The sequence shown here is derived from an EMBL/GenBank/DDBJ whole genome shotgun (WGS) entry which is preliminary data.</text>
</comment>
<gene>
    <name evidence="1" type="ORF">IAB60_03725</name>
</gene>
<evidence type="ECO:0000313" key="1">
    <source>
        <dbReference type="EMBL" id="HIT41206.1"/>
    </source>
</evidence>
<reference evidence="1" key="2">
    <citation type="journal article" date="2021" name="PeerJ">
        <title>Extensive microbial diversity within the chicken gut microbiome revealed by metagenomics and culture.</title>
        <authorList>
            <person name="Gilroy R."/>
            <person name="Ravi A."/>
            <person name="Getino M."/>
            <person name="Pursley I."/>
            <person name="Horton D.L."/>
            <person name="Alikhan N.F."/>
            <person name="Baker D."/>
            <person name="Gharbi K."/>
            <person name="Hall N."/>
            <person name="Watson M."/>
            <person name="Adriaenssens E.M."/>
            <person name="Foster-Nyarko E."/>
            <person name="Jarju S."/>
            <person name="Secka A."/>
            <person name="Antonio M."/>
            <person name="Oren A."/>
            <person name="Chaudhuri R.R."/>
            <person name="La Ragione R."/>
            <person name="Hildebrand F."/>
            <person name="Pallen M.J."/>
        </authorList>
    </citation>
    <scope>NUCLEOTIDE SEQUENCE</scope>
    <source>
        <strain evidence="1">CHK123-3438</strain>
    </source>
</reference>
<proteinExistence type="predicted"/>